<dbReference type="GO" id="GO:0003677">
    <property type="term" value="F:DNA binding"/>
    <property type="evidence" value="ECO:0007669"/>
    <property type="project" value="UniProtKB-UniRule"/>
</dbReference>
<keyword evidence="2 6" id="KW-0328">Glycosyltransferase</keyword>
<evidence type="ECO:0000256" key="1">
    <source>
        <dbReference type="ARBA" id="ARBA00022649"/>
    </source>
</evidence>
<comment type="caution">
    <text evidence="6">Lacks conserved residue(s) required for the propagation of feature annotation.</text>
</comment>
<feature type="domain" description="DarT" evidence="8">
    <location>
        <begin position="52"/>
        <end position="251"/>
    </location>
</feature>
<keyword evidence="5 6" id="KW-0238">DNA-binding</keyword>
<dbReference type="InterPro" id="IPR029494">
    <property type="entry name" value="DarT"/>
</dbReference>
<feature type="region of interest" description="Disordered" evidence="7">
    <location>
        <begin position="1"/>
        <end position="23"/>
    </location>
</feature>
<dbReference type="PROSITE" id="PS52018">
    <property type="entry name" value="DART"/>
    <property type="match status" value="1"/>
</dbReference>
<evidence type="ECO:0000256" key="6">
    <source>
        <dbReference type="PROSITE-ProRule" id="PRU01362"/>
    </source>
</evidence>
<dbReference type="GO" id="GO:0016757">
    <property type="term" value="F:glycosyltransferase activity"/>
    <property type="evidence" value="ECO:0007669"/>
    <property type="project" value="UniProtKB-UniRule"/>
</dbReference>
<dbReference type="AlphaFoldDB" id="A0A4Y8KNZ2"/>
<keyword evidence="10" id="KW-1185">Reference proteome</keyword>
<sequence length="253" mass="27937">MVHFIDPLEENAAPAPRSSPIRRSRIGTREVLSRGSREVRRAVEPGAQVGEQQIFHLTHEGNLASIVAEKQLFADTNPDWEERPAVDLAAEATRLARRARHTGHHDDSVVADFVPFSLRPDSRQLRGLVPRAGLVLLVSSIASVLDWQTTAHPAHTPKMLFTNMDAAVPGAEFGRTREQLASLVRMLFSPATAPAHVEESRAAEFLVQGFFPLRRVLSIGVPSEEAATRVRAVLADRSATIDVLVRPEWFRAD</sequence>
<dbReference type="Proteomes" id="UP000298218">
    <property type="component" value="Unassembled WGS sequence"/>
</dbReference>
<proteinExistence type="inferred from homology"/>
<feature type="active site" evidence="6">
    <location>
        <position position="204"/>
    </location>
</feature>
<protein>
    <submittedName>
        <fullName evidence="9">DUF4433 domain-containing protein</fullName>
    </submittedName>
</protein>
<dbReference type="Pfam" id="PF14487">
    <property type="entry name" value="DarT"/>
    <property type="match status" value="1"/>
</dbReference>
<dbReference type="EMBL" id="SOHQ01000019">
    <property type="protein sequence ID" value="TFD80010.1"/>
    <property type="molecule type" value="Genomic_DNA"/>
</dbReference>
<feature type="binding site" evidence="6">
    <location>
        <begin position="56"/>
        <end position="58"/>
    </location>
    <ligand>
        <name>NAD(+)</name>
        <dbReference type="ChEBI" id="CHEBI:57540"/>
    </ligand>
</feature>
<evidence type="ECO:0000313" key="9">
    <source>
        <dbReference type="EMBL" id="TFD80010.1"/>
    </source>
</evidence>
<comment type="caution">
    <text evidence="9">The sequence shown here is derived from an EMBL/GenBank/DDBJ whole genome shotgun (WGS) entry which is preliminary data.</text>
</comment>
<feature type="active site" description="Proton acceptor" evidence="6">
    <location>
        <position position="97"/>
    </location>
</feature>
<evidence type="ECO:0000256" key="3">
    <source>
        <dbReference type="ARBA" id="ARBA00022679"/>
    </source>
</evidence>
<comment type="similarity">
    <text evidence="6">Belongs to the DarT ADP-ribosyltransferase family.</text>
</comment>
<keyword evidence="4 6" id="KW-0548">Nucleotidyltransferase</keyword>
<organism evidence="9 10">
    <name type="scientific">Cryobacterium psychrophilum</name>
    <dbReference type="NCBI Taxonomy" id="41988"/>
    <lineage>
        <taxon>Bacteria</taxon>
        <taxon>Bacillati</taxon>
        <taxon>Actinomycetota</taxon>
        <taxon>Actinomycetes</taxon>
        <taxon>Micrococcales</taxon>
        <taxon>Microbacteriaceae</taxon>
        <taxon>Cryobacterium</taxon>
    </lineage>
</organism>
<accession>A0A4Y8KNZ2</accession>
<evidence type="ECO:0000256" key="7">
    <source>
        <dbReference type="SAM" id="MobiDB-lite"/>
    </source>
</evidence>
<reference evidence="9 10" key="1">
    <citation type="submission" date="2019-03" db="EMBL/GenBank/DDBJ databases">
        <title>Genomics of glacier-inhabiting Cryobacterium strains.</title>
        <authorList>
            <person name="Liu Q."/>
            <person name="Xin Y.-H."/>
        </authorList>
    </citation>
    <scope>NUCLEOTIDE SEQUENCE [LARGE SCALE GENOMIC DNA]</scope>
    <source>
        <strain evidence="9 10">CGMCC 1.4292</strain>
    </source>
</reference>
<evidence type="ECO:0000256" key="4">
    <source>
        <dbReference type="ARBA" id="ARBA00022695"/>
    </source>
</evidence>
<dbReference type="GO" id="GO:0016779">
    <property type="term" value="F:nucleotidyltransferase activity"/>
    <property type="evidence" value="ECO:0007669"/>
    <property type="project" value="UniProtKB-UniRule"/>
</dbReference>
<feature type="binding site" evidence="6">
    <location>
        <position position="97"/>
    </location>
    <ligand>
        <name>NAD(+)</name>
        <dbReference type="ChEBI" id="CHEBI:57540"/>
    </ligand>
</feature>
<dbReference type="OrthoDB" id="9813972at2"/>
<name>A0A4Y8KNZ2_9MICO</name>
<keyword evidence="3 6" id="KW-0808">Transferase</keyword>
<evidence type="ECO:0000313" key="10">
    <source>
        <dbReference type="Proteomes" id="UP000298218"/>
    </source>
</evidence>
<evidence type="ECO:0000256" key="5">
    <source>
        <dbReference type="ARBA" id="ARBA00023125"/>
    </source>
</evidence>
<keyword evidence="1 6" id="KW-1277">Toxin-antitoxin system</keyword>
<evidence type="ECO:0000259" key="8">
    <source>
        <dbReference type="PROSITE" id="PS52018"/>
    </source>
</evidence>
<evidence type="ECO:0000256" key="2">
    <source>
        <dbReference type="ARBA" id="ARBA00022676"/>
    </source>
</evidence>
<gene>
    <name evidence="9" type="ORF">E3T53_06310</name>
</gene>
<comment type="catalytic activity">
    <reaction evidence="6">
        <text>a thymidine in DNA + NAD(+) = an N-(ADP-alpha-D-ribosyl)-thymidine in DNA + nicotinamide + H(+)</text>
        <dbReference type="Rhea" id="RHEA:71651"/>
        <dbReference type="Rhea" id="RHEA-COMP:13556"/>
        <dbReference type="Rhea" id="RHEA-COMP:18051"/>
        <dbReference type="ChEBI" id="CHEBI:15378"/>
        <dbReference type="ChEBI" id="CHEBI:17154"/>
        <dbReference type="ChEBI" id="CHEBI:57540"/>
        <dbReference type="ChEBI" id="CHEBI:137386"/>
        <dbReference type="ChEBI" id="CHEBI:191199"/>
    </reaction>
</comment>